<dbReference type="EMBL" id="JACSQO010000007">
    <property type="protein sequence ID" value="MBD7945082.1"/>
    <property type="molecule type" value="Genomic_DNA"/>
</dbReference>
<comment type="caution">
    <text evidence="1">The sequence shown here is derived from an EMBL/GenBank/DDBJ whole genome shotgun (WGS) entry which is preliminary data.</text>
</comment>
<dbReference type="RefSeq" id="WP_191697400.1">
    <property type="nucleotide sequence ID" value="NZ_JACSQO010000007.1"/>
</dbReference>
<protein>
    <submittedName>
        <fullName evidence="1">Uncharacterized protein</fullName>
    </submittedName>
</protein>
<name>A0ABR8RC16_9BACI</name>
<accession>A0ABR8RC16</accession>
<gene>
    <name evidence="1" type="ORF">H9650_13230</name>
</gene>
<proteinExistence type="predicted"/>
<organism evidence="1 2">
    <name type="scientific">Psychrobacillus faecigallinarum</name>
    <dbReference type="NCBI Taxonomy" id="2762235"/>
    <lineage>
        <taxon>Bacteria</taxon>
        <taxon>Bacillati</taxon>
        <taxon>Bacillota</taxon>
        <taxon>Bacilli</taxon>
        <taxon>Bacillales</taxon>
        <taxon>Bacillaceae</taxon>
        <taxon>Psychrobacillus</taxon>
    </lineage>
</organism>
<evidence type="ECO:0000313" key="2">
    <source>
        <dbReference type="Proteomes" id="UP000640786"/>
    </source>
</evidence>
<evidence type="ECO:0000313" key="1">
    <source>
        <dbReference type="EMBL" id="MBD7945082.1"/>
    </source>
</evidence>
<keyword evidence="2" id="KW-1185">Reference proteome</keyword>
<sequence length="83" mass="9649">MRNIANDIADGTITISKTIRSVFVGTYNKVVGRSKRNLDTSSSVEEKPYLSNPVTFFDWLNEKPSDWESFESKPVYLENWLEW</sequence>
<reference evidence="1 2" key="1">
    <citation type="submission" date="2020-08" db="EMBL/GenBank/DDBJ databases">
        <title>A Genomic Blueprint of the Chicken Gut Microbiome.</title>
        <authorList>
            <person name="Gilroy R."/>
            <person name="Ravi A."/>
            <person name="Getino M."/>
            <person name="Pursley I."/>
            <person name="Horton D.L."/>
            <person name="Alikhan N.-F."/>
            <person name="Baker D."/>
            <person name="Gharbi K."/>
            <person name="Hall N."/>
            <person name="Watson M."/>
            <person name="Adriaenssens E.M."/>
            <person name="Foster-Nyarko E."/>
            <person name="Jarju S."/>
            <person name="Secka A."/>
            <person name="Antonio M."/>
            <person name="Oren A."/>
            <person name="Chaudhuri R."/>
            <person name="La Ragione R.M."/>
            <person name="Hildebrand F."/>
            <person name="Pallen M.J."/>
        </authorList>
    </citation>
    <scope>NUCLEOTIDE SEQUENCE [LARGE SCALE GENOMIC DNA]</scope>
    <source>
        <strain evidence="1 2">Sa2BUA9</strain>
    </source>
</reference>
<dbReference type="Proteomes" id="UP000640786">
    <property type="component" value="Unassembled WGS sequence"/>
</dbReference>